<evidence type="ECO:0000313" key="2">
    <source>
        <dbReference type="EMBL" id="KAG7169891.1"/>
    </source>
</evidence>
<accession>A0A8J5K5K7</accession>
<evidence type="ECO:0000256" key="1">
    <source>
        <dbReference type="SAM" id="MobiDB-lite"/>
    </source>
</evidence>
<gene>
    <name evidence="2" type="primary">Ppp1r15a-L</name>
    <name evidence="2" type="ORF">Hamer_G019704</name>
</gene>
<organism evidence="2 3">
    <name type="scientific">Homarus americanus</name>
    <name type="common">American lobster</name>
    <dbReference type="NCBI Taxonomy" id="6706"/>
    <lineage>
        <taxon>Eukaryota</taxon>
        <taxon>Metazoa</taxon>
        <taxon>Ecdysozoa</taxon>
        <taxon>Arthropoda</taxon>
        <taxon>Crustacea</taxon>
        <taxon>Multicrustacea</taxon>
        <taxon>Malacostraca</taxon>
        <taxon>Eumalacostraca</taxon>
        <taxon>Eucarida</taxon>
        <taxon>Decapoda</taxon>
        <taxon>Pleocyemata</taxon>
        <taxon>Astacidea</taxon>
        <taxon>Nephropoidea</taxon>
        <taxon>Nephropidae</taxon>
        <taxon>Homarus</taxon>
    </lineage>
</organism>
<evidence type="ECO:0000313" key="3">
    <source>
        <dbReference type="Proteomes" id="UP000747542"/>
    </source>
</evidence>
<protein>
    <submittedName>
        <fullName evidence="2">Phosphatase 1 regulatory subunit 15A-like</fullName>
    </submittedName>
</protein>
<dbReference type="PANTHER" id="PTHR16489:SF12">
    <property type="entry name" value="GH11727P"/>
    <property type="match status" value="1"/>
</dbReference>
<dbReference type="GO" id="GO:0000164">
    <property type="term" value="C:protein phosphatase type 1 complex"/>
    <property type="evidence" value="ECO:0007669"/>
    <property type="project" value="TreeGrafter"/>
</dbReference>
<keyword evidence="3" id="KW-1185">Reference proteome</keyword>
<dbReference type="InterPro" id="IPR051254">
    <property type="entry name" value="PPP1R15"/>
</dbReference>
<comment type="caution">
    <text evidence="2">The sequence shown here is derived from an EMBL/GenBank/DDBJ whole genome shotgun (WGS) entry which is preliminary data.</text>
</comment>
<feature type="compositionally biased region" description="Polar residues" evidence="1">
    <location>
        <begin position="1"/>
        <end position="14"/>
    </location>
</feature>
<reference evidence="2" key="1">
    <citation type="journal article" date="2021" name="Sci. Adv.">
        <title>The American lobster genome reveals insights on longevity, neural, and immune adaptations.</title>
        <authorList>
            <person name="Polinski J.M."/>
            <person name="Zimin A.V."/>
            <person name="Clark K.F."/>
            <person name="Kohn A.B."/>
            <person name="Sadowski N."/>
            <person name="Timp W."/>
            <person name="Ptitsyn A."/>
            <person name="Khanna P."/>
            <person name="Romanova D.Y."/>
            <person name="Williams P."/>
            <person name="Greenwood S.J."/>
            <person name="Moroz L.L."/>
            <person name="Walt D.R."/>
            <person name="Bodnar A.G."/>
        </authorList>
    </citation>
    <scope>NUCLEOTIDE SEQUENCE</scope>
    <source>
        <strain evidence="2">GMGI-L3</strain>
    </source>
</reference>
<feature type="region of interest" description="Disordered" evidence="1">
    <location>
        <begin position="1"/>
        <end position="76"/>
    </location>
</feature>
<sequence>MGSEPSLGSPNPEHSSPPKIYSTRSPLLMDSPPKASHKGNPPCPFGSPLPTNLKAQRSISESSSGSSRVRTASESSITSVESVDIEFVSEDEVDRKCTGLNGNVLAENSEPNCVASPKYSNSVLALILGCDDSESEESDDELEDSDSDWDDVCVDSADNIILDDTWETFGLGLTISEAGKTQKSNAASELECTIRSPVKPICDTANEEDPTFTGVTLEDINKRWEEEIEKDVLGTSSRKVNFGEAIVHPMIVWSYAYKTSRMGPWEMYARDRMRFSHRIAALESVISPVLQADHREAFYQKQRGLACCLS</sequence>
<dbReference type="PANTHER" id="PTHR16489">
    <property type="entry name" value="GH11727P"/>
    <property type="match status" value="1"/>
</dbReference>
<dbReference type="EMBL" id="JAHLQT010014926">
    <property type="protein sequence ID" value="KAG7169891.1"/>
    <property type="molecule type" value="Genomic_DNA"/>
</dbReference>
<feature type="compositionally biased region" description="Low complexity" evidence="1">
    <location>
        <begin position="57"/>
        <end position="76"/>
    </location>
</feature>
<dbReference type="GO" id="GO:0034976">
    <property type="term" value="P:response to endoplasmic reticulum stress"/>
    <property type="evidence" value="ECO:0007669"/>
    <property type="project" value="TreeGrafter"/>
</dbReference>
<dbReference type="AlphaFoldDB" id="A0A8J5K5K7"/>
<dbReference type="Proteomes" id="UP000747542">
    <property type="component" value="Unassembled WGS sequence"/>
</dbReference>
<dbReference type="GO" id="GO:0005783">
    <property type="term" value="C:endoplasmic reticulum"/>
    <property type="evidence" value="ECO:0007669"/>
    <property type="project" value="TreeGrafter"/>
</dbReference>
<name>A0A8J5K5K7_HOMAM</name>
<proteinExistence type="predicted"/>
<dbReference type="GO" id="GO:0019888">
    <property type="term" value="F:protein phosphatase regulator activity"/>
    <property type="evidence" value="ECO:0007669"/>
    <property type="project" value="TreeGrafter"/>
</dbReference>